<dbReference type="Gene3D" id="3.40.50.10090">
    <property type="match status" value="2"/>
</dbReference>
<evidence type="ECO:0000313" key="10">
    <source>
        <dbReference type="EMBL" id="RGE72353.1"/>
    </source>
</evidence>
<dbReference type="FunFam" id="3.30.950.10:FF:000001">
    <property type="entry name" value="Siroheme synthase"/>
    <property type="match status" value="1"/>
</dbReference>
<protein>
    <recommendedName>
        <fullName evidence="1">uroporphyrinogen-III C-methyltransferase</fullName>
        <ecNumber evidence="1">2.1.1.107</ecNumber>
    </recommendedName>
</protein>
<evidence type="ECO:0000313" key="12">
    <source>
        <dbReference type="Proteomes" id="UP000261166"/>
    </source>
</evidence>
<keyword evidence="5" id="KW-0627">Porphyrin biosynthesis</keyword>
<evidence type="ECO:0000256" key="4">
    <source>
        <dbReference type="ARBA" id="ARBA00022691"/>
    </source>
</evidence>
<dbReference type="SUPFAM" id="SSF53790">
    <property type="entry name" value="Tetrapyrrole methylase"/>
    <property type="match status" value="1"/>
</dbReference>
<evidence type="ECO:0000256" key="3">
    <source>
        <dbReference type="ARBA" id="ARBA00022679"/>
    </source>
</evidence>
<dbReference type="InterPro" id="IPR006366">
    <property type="entry name" value="CobA/CysG_C"/>
</dbReference>
<sequence length="566" mass="60982">MGSGRAVCPGRCSFCPGAGECLMEKKPMGKKTIEKKSIEKKTKDKELADNVPSDRKTGKVSLVGAGCGGPELLTLKGLNCLRQCDAVLYDSLAAQELLELTPVGCEKINVGKRYGGKAMPQEDINALLVEKAREGKYVVRLKGGDPYVFGRGGEEMLVLKDEGIPCEEIPGITSAIAAPAAAGIPVTHRQCSRMVTILTASAINSEGKKEALTQVDYKALAQLQGTLVVLMGMHHLEELALKLMEAGKSPETPAAVIMEGATIRQRSVRATLGTIAKTAAEAGLKPPAVIVIGEVAALDLMPQELSFSSGELQGLHIGVTGTEGFSGRLAAALREKGACVTDCGFLKAVPTEKELPDFAEFDWLCFTSPNGVMHFFDKLRQEKRDLRTLMGMRIAVIGPGTGKKLEEYGFYPDICPEIFDAEHLGIALAEKTAPSERILLCRAEKGSPALTERLLQAGREFTDFTLYSLRIDPEKRKNAVRMAAETDYLLFGSASGVETFFEGLREEGVLLPERVKLACIGERCAARLKEMELQNRITGDTLVAEEFTIEGLVRCVMKSAAGGRNP</sequence>
<dbReference type="InterPro" id="IPR035996">
    <property type="entry name" value="4pyrrol_Methylase_sf"/>
</dbReference>
<evidence type="ECO:0000313" key="9">
    <source>
        <dbReference type="EMBL" id="RGE59243.1"/>
    </source>
</evidence>
<dbReference type="Proteomes" id="UP000260812">
    <property type="component" value="Unassembled WGS sequence"/>
</dbReference>
<feature type="domain" description="Tetrapyrrole methylase" evidence="7">
    <location>
        <begin position="59"/>
        <end position="275"/>
    </location>
</feature>
<dbReference type="EC" id="2.1.1.107" evidence="1"/>
<dbReference type="AlphaFoldDB" id="A0A3E3IZB0"/>
<feature type="domain" description="Tetrapyrrole biosynthesis uroporphyrinogen III synthase" evidence="8">
    <location>
        <begin position="328"/>
        <end position="553"/>
    </location>
</feature>
<dbReference type="GO" id="GO:0004851">
    <property type="term" value="F:uroporphyrin-III C-methyltransferase activity"/>
    <property type="evidence" value="ECO:0007669"/>
    <property type="project" value="UniProtKB-EC"/>
</dbReference>
<dbReference type="GO" id="GO:0032259">
    <property type="term" value="P:methylation"/>
    <property type="evidence" value="ECO:0007669"/>
    <property type="project" value="UniProtKB-KW"/>
</dbReference>
<dbReference type="GO" id="GO:0004852">
    <property type="term" value="F:uroporphyrinogen-III synthase activity"/>
    <property type="evidence" value="ECO:0007669"/>
    <property type="project" value="InterPro"/>
</dbReference>
<dbReference type="InterPro" id="IPR036108">
    <property type="entry name" value="4pyrrol_syn_uPrphyn_synt_sf"/>
</dbReference>
<dbReference type="InterPro" id="IPR007197">
    <property type="entry name" value="rSAM"/>
</dbReference>
<dbReference type="SFLD" id="SFLDS00029">
    <property type="entry name" value="Radical_SAM"/>
    <property type="match status" value="1"/>
</dbReference>
<accession>A0A3E3IZB0</accession>
<dbReference type="InterPro" id="IPR003754">
    <property type="entry name" value="4pyrrol_synth_uPrphyn_synth"/>
</dbReference>
<keyword evidence="11" id="KW-1185">Reference proteome</keyword>
<feature type="region of interest" description="Disordered" evidence="6">
    <location>
        <begin position="32"/>
        <end position="53"/>
    </location>
</feature>
<evidence type="ECO:0000256" key="2">
    <source>
        <dbReference type="ARBA" id="ARBA00022603"/>
    </source>
</evidence>
<comment type="caution">
    <text evidence="10">The sequence shown here is derived from an EMBL/GenBank/DDBJ whole genome shotgun (WGS) entry which is preliminary data.</text>
</comment>
<evidence type="ECO:0000313" key="11">
    <source>
        <dbReference type="Proteomes" id="UP000260812"/>
    </source>
</evidence>
<dbReference type="CDD" id="cd06578">
    <property type="entry name" value="HemD"/>
    <property type="match status" value="1"/>
</dbReference>
<dbReference type="GO" id="GO:0019354">
    <property type="term" value="P:siroheme biosynthetic process"/>
    <property type="evidence" value="ECO:0007669"/>
    <property type="project" value="InterPro"/>
</dbReference>
<dbReference type="Pfam" id="PF00590">
    <property type="entry name" value="TP_methylase"/>
    <property type="match status" value="1"/>
</dbReference>
<evidence type="ECO:0000256" key="5">
    <source>
        <dbReference type="ARBA" id="ARBA00023244"/>
    </source>
</evidence>
<dbReference type="InterPro" id="IPR014777">
    <property type="entry name" value="4pyrrole_Mease_sub1"/>
</dbReference>
<gene>
    <name evidence="10" type="primary">cobA</name>
    <name evidence="10" type="ORF">DWY69_08315</name>
    <name evidence="9" type="ORF">DXC51_14830</name>
</gene>
<evidence type="ECO:0000259" key="8">
    <source>
        <dbReference type="Pfam" id="PF02602"/>
    </source>
</evidence>
<dbReference type="Gene3D" id="3.40.1010.10">
    <property type="entry name" value="Cobalt-precorrin-4 Transmethylase, Domain 1"/>
    <property type="match status" value="1"/>
</dbReference>
<dbReference type="PANTHER" id="PTHR45790:SF3">
    <property type="entry name" value="S-ADENOSYL-L-METHIONINE-DEPENDENT UROPORPHYRINOGEN III METHYLTRANSFERASE, CHLOROPLASTIC"/>
    <property type="match status" value="1"/>
</dbReference>
<dbReference type="SUPFAM" id="SSF69618">
    <property type="entry name" value="HemD-like"/>
    <property type="match status" value="1"/>
</dbReference>
<keyword evidence="2 10" id="KW-0489">Methyltransferase</keyword>
<dbReference type="OrthoDB" id="9815856at2"/>
<dbReference type="FunFam" id="3.40.1010.10:FF:000001">
    <property type="entry name" value="Siroheme synthase"/>
    <property type="match status" value="1"/>
</dbReference>
<dbReference type="Proteomes" id="UP000261166">
    <property type="component" value="Unassembled WGS sequence"/>
</dbReference>
<name>A0A3E3IZB0_9FIRM</name>
<dbReference type="EMBL" id="QVLV01000009">
    <property type="protein sequence ID" value="RGE59243.1"/>
    <property type="molecule type" value="Genomic_DNA"/>
</dbReference>
<keyword evidence="4" id="KW-0949">S-adenosyl-L-methionine</keyword>
<keyword evidence="3 10" id="KW-0808">Transferase</keyword>
<dbReference type="InterPro" id="IPR050161">
    <property type="entry name" value="Siro_Cobalamin_biosynth"/>
</dbReference>
<dbReference type="InterPro" id="IPR014776">
    <property type="entry name" value="4pyrrole_Mease_sub2"/>
</dbReference>
<evidence type="ECO:0000256" key="1">
    <source>
        <dbReference type="ARBA" id="ARBA00012162"/>
    </source>
</evidence>
<dbReference type="GO" id="GO:0051536">
    <property type="term" value="F:iron-sulfur cluster binding"/>
    <property type="evidence" value="ECO:0007669"/>
    <property type="project" value="InterPro"/>
</dbReference>
<organism evidence="10 12">
    <name type="scientific">Eisenbergiella massiliensis</name>
    <dbReference type="NCBI Taxonomy" id="1720294"/>
    <lineage>
        <taxon>Bacteria</taxon>
        <taxon>Bacillati</taxon>
        <taxon>Bacillota</taxon>
        <taxon>Clostridia</taxon>
        <taxon>Lachnospirales</taxon>
        <taxon>Lachnospiraceae</taxon>
        <taxon>Eisenbergiella</taxon>
    </lineage>
</organism>
<dbReference type="InterPro" id="IPR000878">
    <property type="entry name" value="4pyrrol_Mease"/>
</dbReference>
<dbReference type="EMBL" id="QVLU01000006">
    <property type="protein sequence ID" value="RGE72353.1"/>
    <property type="molecule type" value="Genomic_DNA"/>
</dbReference>
<reference evidence="10 12" key="1">
    <citation type="submission" date="2018-08" db="EMBL/GenBank/DDBJ databases">
        <title>A genome reference for cultivated species of the human gut microbiota.</title>
        <authorList>
            <person name="Zou Y."/>
            <person name="Xue W."/>
            <person name="Luo G."/>
        </authorList>
    </citation>
    <scope>NUCLEOTIDE SEQUENCE [LARGE SCALE GENOMIC DNA]</scope>
    <source>
        <strain evidence="10 12">AF26-4BH</strain>
        <strain evidence="9">TF05-5AC</strain>
    </source>
</reference>
<dbReference type="NCBIfam" id="TIGR01469">
    <property type="entry name" value="cobA_cysG_Cterm"/>
    <property type="match status" value="1"/>
</dbReference>
<dbReference type="Gene3D" id="3.30.950.10">
    <property type="entry name" value="Methyltransferase, Cobalt-precorrin-4 Transmethylase, Domain 2"/>
    <property type="match status" value="1"/>
</dbReference>
<dbReference type="PANTHER" id="PTHR45790">
    <property type="entry name" value="SIROHEME SYNTHASE-RELATED"/>
    <property type="match status" value="1"/>
</dbReference>
<proteinExistence type="predicted"/>
<dbReference type="Pfam" id="PF02602">
    <property type="entry name" value="HEM4"/>
    <property type="match status" value="1"/>
</dbReference>
<dbReference type="NCBIfam" id="NF004790">
    <property type="entry name" value="PRK06136.1"/>
    <property type="match status" value="1"/>
</dbReference>
<dbReference type="CDD" id="cd11642">
    <property type="entry name" value="SUMT"/>
    <property type="match status" value="1"/>
</dbReference>
<evidence type="ECO:0000259" key="7">
    <source>
        <dbReference type="Pfam" id="PF00590"/>
    </source>
</evidence>
<evidence type="ECO:0000256" key="6">
    <source>
        <dbReference type="SAM" id="MobiDB-lite"/>
    </source>
</evidence>